<evidence type="ECO:0000313" key="2">
    <source>
        <dbReference type="EMBL" id="OGN25392.1"/>
    </source>
</evidence>
<organism evidence="2 3">
    <name type="scientific">Candidatus Yanofskybacteria bacterium RIFCSPLOWO2_01_FULL_43_22</name>
    <dbReference type="NCBI Taxonomy" id="1802695"/>
    <lineage>
        <taxon>Bacteria</taxon>
        <taxon>Candidatus Yanofskyibacteriota</taxon>
    </lineage>
</organism>
<dbReference type="Proteomes" id="UP000178911">
    <property type="component" value="Unassembled WGS sequence"/>
</dbReference>
<evidence type="ECO:0000313" key="3">
    <source>
        <dbReference type="Proteomes" id="UP000178911"/>
    </source>
</evidence>
<evidence type="ECO:0000256" key="1">
    <source>
        <dbReference type="SAM" id="MobiDB-lite"/>
    </source>
</evidence>
<feature type="compositionally biased region" description="Polar residues" evidence="1">
    <location>
        <begin position="100"/>
        <end position="115"/>
    </location>
</feature>
<gene>
    <name evidence="2" type="ORF">A3A13_03365</name>
</gene>
<feature type="region of interest" description="Disordered" evidence="1">
    <location>
        <begin position="76"/>
        <end position="115"/>
    </location>
</feature>
<protein>
    <submittedName>
        <fullName evidence="2">Uncharacterized protein</fullName>
    </submittedName>
</protein>
<name>A0A1F8GJ22_9BACT</name>
<sequence>MDLETCDRRQATSLKNKLVSCLLILAANFYIHLGQSPHLQSDWWVHIILPPSVLPLIPNLQHPQNIETLAIKAKTTTDQPQYKASKPQKALDPQLDQKNKTPATQTKTINTLLAQ</sequence>
<reference evidence="2 3" key="1">
    <citation type="journal article" date="2016" name="Nat. Commun.">
        <title>Thousands of microbial genomes shed light on interconnected biogeochemical processes in an aquifer system.</title>
        <authorList>
            <person name="Anantharaman K."/>
            <person name="Brown C.T."/>
            <person name="Hug L.A."/>
            <person name="Sharon I."/>
            <person name="Castelle C.J."/>
            <person name="Probst A.J."/>
            <person name="Thomas B.C."/>
            <person name="Singh A."/>
            <person name="Wilkins M.J."/>
            <person name="Karaoz U."/>
            <person name="Brodie E.L."/>
            <person name="Williams K.H."/>
            <person name="Hubbard S.S."/>
            <person name="Banfield J.F."/>
        </authorList>
    </citation>
    <scope>NUCLEOTIDE SEQUENCE [LARGE SCALE GENOMIC DNA]</scope>
</reference>
<accession>A0A1F8GJ22</accession>
<dbReference type="EMBL" id="MGKJ01000002">
    <property type="protein sequence ID" value="OGN25392.1"/>
    <property type="molecule type" value="Genomic_DNA"/>
</dbReference>
<proteinExistence type="predicted"/>
<comment type="caution">
    <text evidence="2">The sequence shown here is derived from an EMBL/GenBank/DDBJ whole genome shotgun (WGS) entry which is preliminary data.</text>
</comment>
<dbReference type="AlphaFoldDB" id="A0A1F8GJ22"/>